<organism evidence="4 5">
    <name type="scientific">Flagellimonas olearia</name>
    <dbReference type="NCBI Taxonomy" id="552546"/>
    <lineage>
        <taxon>Bacteria</taxon>
        <taxon>Pseudomonadati</taxon>
        <taxon>Bacteroidota</taxon>
        <taxon>Flavobacteriia</taxon>
        <taxon>Flavobacteriales</taxon>
        <taxon>Flavobacteriaceae</taxon>
        <taxon>Flagellimonas</taxon>
    </lineage>
</organism>
<gene>
    <name evidence="4" type="ORF">F8C76_04345</name>
</gene>
<keyword evidence="2" id="KW-0677">Repeat</keyword>
<dbReference type="InterPro" id="IPR025875">
    <property type="entry name" value="Leu-rich_rpt_4"/>
</dbReference>
<name>A0A6I1DYM3_9FLAO</name>
<protein>
    <recommendedName>
        <fullName evidence="3">PKD domain-containing protein</fullName>
    </recommendedName>
</protein>
<dbReference type="InterPro" id="IPR032675">
    <property type="entry name" value="LRR_dom_sf"/>
</dbReference>
<evidence type="ECO:0000313" key="5">
    <source>
        <dbReference type="Proteomes" id="UP000429785"/>
    </source>
</evidence>
<dbReference type="AlphaFoldDB" id="A0A6I1DYM3"/>
<dbReference type="RefSeq" id="WP_152130614.1">
    <property type="nucleotide sequence ID" value="NZ_WELG01000001.1"/>
</dbReference>
<dbReference type="Gene3D" id="3.80.10.10">
    <property type="entry name" value="Ribonuclease Inhibitor"/>
    <property type="match status" value="1"/>
</dbReference>
<evidence type="ECO:0000256" key="2">
    <source>
        <dbReference type="ARBA" id="ARBA00022737"/>
    </source>
</evidence>
<dbReference type="EMBL" id="WELG01000001">
    <property type="protein sequence ID" value="KAB7530736.1"/>
    <property type="molecule type" value="Genomic_DNA"/>
</dbReference>
<dbReference type="PANTHER" id="PTHR47566:SF1">
    <property type="entry name" value="PROTEIN NUD1"/>
    <property type="match status" value="1"/>
</dbReference>
<dbReference type="PANTHER" id="PTHR47566">
    <property type="match status" value="1"/>
</dbReference>
<dbReference type="InterPro" id="IPR000601">
    <property type="entry name" value="PKD_dom"/>
</dbReference>
<dbReference type="PROSITE" id="PS50093">
    <property type="entry name" value="PKD"/>
    <property type="match status" value="1"/>
</dbReference>
<dbReference type="SUPFAM" id="SSF52058">
    <property type="entry name" value="L domain-like"/>
    <property type="match status" value="1"/>
</dbReference>
<dbReference type="OrthoDB" id="1439291at2"/>
<evidence type="ECO:0000256" key="1">
    <source>
        <dbReference type="ARBA" id="ARBA00022614"/>
    </source>
</evidence>
<accession>A0A6I1DYM3</accession>
<evidence type="ECO:0000313" key="4">
    <source>
        <dbReference type="EMBL" id="KAB7530736.1"/>
    </source>
</evidence>
<proteinExistence type="predicted"/>
<evidence type="ECO:0000259" key="3">
    <source>
        <dbReference type="PROSITE" id="PS50093"/>
    </source>
</evidence>
<feature type="domain" description="PKD" evidence="3">
    <location>
        <begin position="201"/>
        <end position="242"/>
    </location>
</feature>
<dbReference type="GO" id="GO:0035591">
    <property type="term" value="F:signaling adaptor activity"/>
    <property type="evidence" value="ECO:0007669"/>
    <property type="project" value="TreeGrafter"/>
</dbReference>
<dbReference type="InterPro" id="IPR052574">
    <property type="entry name" value="CDIRP"/>
</dbReference>
<comment type="caution">
    <text evidence="4">The sequence shown here is derived from an EMBL/GenBank/DDBJ whole genome shotgun (WGS) entry which is preliminary data.</text>
</comment>
<keyword evidence="1" id="KW-0433">Leucine-rich repeat</keyword>
<sequence>MKRIFIFLFVSLCVISCSSESEDTPPAEAKGKQVFRINLNEVSAKTAQEIGQKDLEPAFAIVSINNSSGTPILIREKIALVKEGDSYITSDISLTEGIYSLIEFIVTDENDMVISLAPRESSVMAEFADNPLPFDFAVTPDKTSETTTENIEAAGYSSINFGYTGLGLIFPLNNDFFNLIVDDSEYTTTKILNLKSISGSTYQIDWGDGTVDEYVSTTVNSGLENSISHEYAQNGEYTITISGAIEAIELIDFGGSQDDDYESHLTAIDLEKLTLLKSCQLYQGKLTGLNTSANQALEFLGIGYNQVTSLDFTNNPNLKTVWLRYNQLTGLDVSQNPNLEFLWVDGNQISALDVSGNSTLKVILARENNLGSIDLSNNLELERLDVADNTIGTIDVSSNLELFEINVGGNGLSSIDLSSNINLIRIDLYTNQLNTIDLSNNLRLKDLYINGNGLTEINVSANEELERLIIADNTMSTLDISSNPLIFDLEVENNQFGGAELDQLISHVYDQTVLNSVMNGYVSYANNPGSDGLDNTTLEKINELVLDYNWVFWNP</sequence>
<reference evidence="4 5" key="1">
    <citation type="submission" date="2019-10" db="EMBL/GenBank/DDBJ databases">
        <title>Muricauda olearia CL-SS4 JCM15563 genome.</title>
        <authorList>
            <person name="Liu L."/>
        </authorList>
    </citation>
    <scope>NUCLEOTIDE SEQUENCE [LARGE SCALE GENOMIC DNA]</scope>
    <source>
        <strain evidence="4 5">CL-SS4</strain>
    </source>
</reference>
<dbReference type="Pfam" id="PF12799">
    <property type="entry name" value="LRR_4"/>
    <property type="match status" value="1"/>
</dbReference>
<dbReference type="Proteomes" id="UP000429785">
    <property type="component" value="Unassembled WGS sequence"/>
</dbReference>